<protein>
    <submittedName>
        <fullName evidence="1">Uncharacterized protein</fullName>
    </submittedName>
</protein>
<comment type="caution">
    <text evidence="1">The sequence shown here is derived from an EMBL/GenBank/DDBJ whole genome shotgun (WGS) entry which is preliminary data.</text>
</comment>
<gene>
    <name evidence="1" type="ORF">Aca07nite_00700</name>
</gene>
<accession>A0ABQ3W931</accession>
<reference evidence="1" key="1">
    <citation type="submission" date="2021-01" db="EMBL/GenBank/DDBJ databases">
        <title>Whole genome shotgun sequence of Actinoplanes capillaceus NBRC 16408.</title>
        <authorList>
            <person name="Komaki H."/>
            <person name="Tamura T."/>
        </authorList>
    </citation>
    <scope>NUCLEOTIDE SEQUENCE [LARGE SCALE GENOMIC DNA]</scope>
    <source>
        <strain evidence="1">NBRC 16408</strain>
    </source>
</reference>
<evidence type="ECO:0000313" key="1">
    <source>
        <dbReference type="EMBL" id="GID42795.1"/>
    </source>
</evidence>
<name>A0ABQ3W931_9ACTN</name>
<sequence>MSLAYRCLAVVDDGHDLKDPVTVLRMIDGSSVAPQLNEDAAWVRSALLARIEAGETREGE</sequence>
<dbReference type="RefSeq" id="WP_204293409.1">
    <property type="nucleotide sequence ID" value="NZ_BAAAGQ010000008.1"/>
</dbReference>
<organism evidence="1">
    <name type="scientific">Actinoplanes campanulatus</name>
    <dbReference type="NCBI Taxonomy" id="113559"/>
    <lineage>
        <taxon>Bacteria</taxon>
        <taxon>Bacillati</taxon>
        <taxon>Actinomycetota</taxon>
        <taxon>Actinomycetes</taxon>
        <taxon>Micromonosporales</taxon>
        <taxon>Micromonosporaceae</taxon>
        <taxon>Actinoplanes</taxon>
    </lineage>
</organism>
<proteinExistence type="predicted"/>
<dbReference type="EMBL" id="BOMF01000001">
    <property type="protein sequence ID" value="GID42795.1"/>
    <property type="molecule type" value="Genomic_DNA"/>
</dbReference>